<dbReference type="HOGENOM" id="CLU_2223688_0_0_1"/>
<evidence type="ECO:0000313" key="2">
    <source>
        <dbReference type="EMBL" id="KIJ94171.1"/>
    </source>
</evidence>
<evidence type="ECO:0000256" key="1">
    <source>
        <dbReference type="SAM" id="MobiDB-lite"/>
    </source>
</evidence>
<proteinExistence type="predicted"/>
<gene>
    <name evidence="2" type="ORF">K443DRAFT_683985</name>
</gene>
<dbReference type="Proteomes" id="UP000054477">
    <property type="component" value="Unassembled WGS sequence"/>
</dbReference>
<reference evidence="2 3" key="1">
    <citation type="submission" date="2014-04" db="EMBL/GenBank/DDBJ databases">
        <authorList>
            <consortium name="DOE Joint Genome Institute"/>
            <person name="Kuo A."/>
            <person name="Kohler A."/>
            <person name="Nagy L.G."/>
            <person name="Floudas D."/>
            <person name="Copeland A."/>
            <person name="Barry K.W."/>
            <person name="Cichocki N."/>
            <person name="Veneault-Fourrey C."/>
            <person name="LaButti K."/>
            <person name="Lindquist E.A."/>
            <person name="Lipzen A."/>
            <person name="Lundell T."/>
            <person name="Morin E."/>
            <person name="Murat C."/>
            <person name="Sun H."/>
            <person name="Tunlid A."/>
            <person name="Henrissat B."/>
            <person name="Grigoriev I.V."/>
            <person name="Hibbett D.S."/>
            <person name="Martin F."/>
            <person name="Nordberg H.P."/>
            <person name="Cantor M.N."/>
            <person name="Hua S.X."/>
        </authorList>
    </citation>
    <scope>NUCLEOTIDE SEQUENCE [LARGE SCALE GENOMIC DNA]</scope>
    <source>
        <strain evidence="2 3">LaAM-08-1</strain>
    </source>
</reference>
<dbReference type="AlphaFoldDB" id="A0A0C9X933"/>
<organism evidence="2 3">
    <name type="scientific">Laccaria amethystina LaAM-08-1</name>
    <dbReference type="NCBI Taxonomy" id="1095629"/>
    <lineage>
        <taxon>Eukaryota</taxon>
        <taxon>Fungi</taxon>
        <taxon>Dikarya</taxon>
        <taxon>Basidiomycota</taxon>
        <taxon>Agaricomycotina</taxon>
        <taxon>Agaricomycetes</taxon>
        <taxon>Agaricomycetidae</taxon>
        <taxon>Agaricales</taxon>
        <taxon>Agaricineae</taxon>
        <taxon>Hydnangiaceae</taxon>
        <taxon>Laccaria</taxon>
    </lineage>
</organism>
<feature type="compositionally biased region" description="Basic residues" evidence="1">
    <location>
        <begin position="44"/>
        <end position="72"/>
    </location>
</feature>
<feature type="region of interest" description="Disordered" evidence="1">
    <location>
        <begin position="35"/>
        <end position="85"/>
    </location>
</feature>
<protein>
    <submittedName>
        <fullName evidence="2">Uncharacterized protein</fullName>
    </submittedName>
</protein>
<accession>A0A0C9X933</accession>
<keyword evidence="3" id="KW-1185">Reference proteome</keyword>
<reference evidence="3" key="2">
    <citation type="submission" date="2015-01" db="EMBL/GenBank/DDBJ databases">
        <title>Evolutionary Origins and Diversification of the Mycorrhizal Mutualists.</title>
        <authorList>
            <consortium name="DOE Joint Genome Institute"/>
            <consortium name="Mycorrhizal Genomics Consortium"/>
            <person name="Kohler A."/>
            <person name="Kuo A."/>
            <person name="Nagy L.G."/>
            <person name="Floudas D."/>
            <person name="Copeland A."/>
            <person name="Barry K.W."/>
            <person name="Cichocki N."/>
            <person name="Veneault-Fourrey C."/>
            <person name="LaButti K."/>
            <person name="Lindquist E.A."/>
            <person name="Lipzen A."/>
            <person name="Lundell T."/>
            <person name="Morin E."/>
            <person name="Murat C."/>
            <person name="Riley R."/>
            <person name="Ohm R."/>
            <person name="Sun H."/>
            <person name="Tunlid A."/>
            <person name="Henrissat B."/>
            <person name="Grigoriev I.V."/>
            <person name="Hibbett D.S."/>
            <person name="Martin F."/>
        </authorList>
    </citation>
    <scope>NUCLEOTIDE SEQUENCE [LARGE SCALE GENOMIC DNA]</scope>
    <source>
        <strain evidence="3">LaAM-08-1</strain>
    </source>
</reference>
<dbReference type="EMBL" id="KN838806">
    <property type="protein sequence ID" value="KIJ94171.1"/>
    <property type="molecule type" value="Genomic_DNA"/>
</dbReference>
<name>A0A0C9X933_9AGAR</name>
<sequence>MAPNVQRKGYVPGEYPCQLIHLTAQVSERHPAVNAVKTAWTHHPTPRQKPRKPLRMPNRPKRRPGRPLRMRTAHPTSPLAPPLVVVEGCGRTQNCRRRRPNTDVLS</sequence>
<evidence type="ECO:0000313" key="3">
    <source>
        <dbReference type="Proteomes" id="UP000054477"/>
    </source>
</evidence>